<keyword evidence="3" id="KW-1185">Reference proteome</keyword>
<dbReference type="InterPro" id="IPR019734">
    <property type="entry name" value="TPR_rpt"/>
</dbReference>
<organism evidence="2 3">
    <name type="scientific">Qipengyuania qiaonensis</name>
    <dbReference type="NCBI Taxonomy" id="2867240"/>
    <lineage>
        <taxon>Bacteria</taxon>
        <taxon>Pseudomonadati</taxon>
        <taxon>Pseudomonadota</taxon>
        <taxon>Alphaproteobacteria</taxon>
        <taxon>Sphingomonadales</taxon>
        <taxon>Erythrobacteraceae</taxon>
        <taxon>Qipengyuania</taxon>
    </lineage>
</organism>
<feature type="repeat" description="TPR" evidence="1">
    <location>
        <begin position="64"/>
        <end position="97"/>
    </location>
</feature>
<accession>A0ABS7J484</accession>
<sequence>MTDWYRNTTWDEDIGQAFDKKLGRAKHKAQYLNIQAYTLLAHDPLAAAELARRAVATGDVDQEARARLYLGTALAMAGDVDSAVDALEEAIAVEQRNPASRTGAFLDQALLIAMSRRNDMYEIALERLDSEPEILFEQEISTALIAAILIRHELGHDMSEPAARILGLLESFDAEAHAPMPSYLSIDTLRSRLSEVKAGSILPEPAPRAFVGRDRPD</sequence>
<dbReference type="Proteomes" id="UP000755104">
    <property type="component" value="Unassembled WGS sequence"/>
</dbReference>
<evidence type="ECO:0000313" key="2">
    <source>
        <dbReference type="EMBL" id="MBX7482139.1"/>
    </source>
</evidence>
<dbReference type="RefSeq" id="WP_221556929.1">
    <property type="nucleotide sequence ID" value="NZ_JAIGNO010000003.1"/>
</dbReference>
<proteinExistence type="predicted"/>
<name>A0ABS7J484_9SPHN</name>
<dbReference type="InterPro" id="IPR011990">
    <property type="entry name" value="TPR-like_helical_dom_sf"/>
</dbReference>
<gene>
    <name evidence="2" type="ORF">K3174_06320</name>
</gene>
<dbReference type="EMBL" id="JAIGNO010000003">
    <property type="protein sequence ID" value="MBX7482139.1"/>
    <property type="molecule type" value="Genomic_DNA"/>
</dbReference>
<dbReference type="Gene3D" id="1.25.40.10">
    <property type="entry name" value="Tetratricopeptide repeat domain"/>
    <property type="match status" value="1"/>
</dbReference>
<evidence type="ECO:0000313" key="3">
    <source>
        <dbReference type="Proteomes" id="UP000755104"/>
    </source>
</evidence>
<protein>
    <recommendedName>
        <fullName evidence="4">Tetratricopeptide repeat protein</fullName>
    </recommendedName>
</protein>
<keyword evidence="1" id="KW-0802">TPR repeat</keyword>
<dbReference type="PROSITE" id="PS50005">
    <property type="entry name" value="TPR"/>
    <property type="match status" value="1"/>
</dbReference>
<reference evidence="2 3" key="1">
    <citation type="submission" date="2021-08" db="EMBL/GenBank/DDBJ databases">
        <title>Comparative Genomics Analysis of the Genus Qipengyuania Reveals Extensive Genetic Diversity and Metabolic Versatility, Including the Description of Fifteen Novel Species.</title>
        <authorList>
            <person name="Liu Y."/>
        </authorList>
    </citation>
    <scope>NUCLEOTIDE SEQUENCE [LARGE SCALE GENOMIC DNA]</scope>
    <source>
        <strain evidence="2 3">6D47A</strain>
    </source>
</reference>
<evidence type="ECO:0000256" key="1">
    <source>
        <dbReference type="PROSITE-ProRule" id="PRU00339"/>
    </source>
</evidence>
<comment type="caution">
    <text evidence="2">The sequence shown here is derived from an EMBL/GenBank/DDBJ whole genome shotgun (WGS) entry which is preliminary data.</text>
</comment>
<evidence type="ECO:0008006" key="4">
    <source>
        <dbReference type="Google" id="ProtNLM"/>
    </source>
</evidence>